<feature type="transmembrane region" description="Helical" evidence="1">
    <location>
        <begin position="88"/>
        <end position="105"/>
    </location>
</feature>
<protein>
    <submittedName>
        <fullName evidence="2">Uncharacterized protein</fullName>
    </submittedName>
</protein>
<organism evidence="2 3">
    <name type="scientific">Robiginitalea aurantiaca</name>
    <dbReference type="NCBI Taxonomy" id="3056915"/>
    <lineage>
        <taxon>Bacteria</taxon>
        <taxon>Pseudomonadati</taxon>
        <taxon>Bacteroidota</taxon>
        <taxon>Flavobacteriia</taxon>
        <taxon>Flavobacteriales</taxon>
        <taxon>Flavobacteriaceae</taxon>
        <taxon>Robiginitalea</taxon>
    </lineage>
</organism>
<keyword evidence="1" id="KW-0472">Membrane</keyword>
<evidence type="ECO:0000313" key="2">
    <source>
        <dbReference type="EMBL" id="MDM9632780.1"/>
    </source>
</evidence>
<comment type="caution">
    <text evidence="2">The sequence shown here is derived from an EMBL/GenBank/DDBJ whole genome shotgun (WGS) entry which is preliminary data.</text>
</comment>
<dbReference type="Proteomes" id="UP001174839">
    <property type="component" value="Unassembled WGS sequence"/>
</dbReference>
<keyword evidence="1" id="KW-1133">Transmembrane helix</keyword>
<accession>A0ABT7WIN8</accession>
<feature type="transmembrane region" description="Helical" evidence="1">
    <location>
        <begin position="65"/>
        <end position="82"/>
    </location>
</feature>
<dbReference type="Pfam" id="PF20181">
    <property type="entry name" value="DUF6544"/>
    <property type="match status" value="1"/>
</dbReference>
<proteinExistence type="predicted"/>
<name>A0ABT7WIN8_9FLAO</name>
<gene>
    <name evidence="2" type="ORF">QU605_14980</name>
</gene>
<dbReference type="EMBL" id="JAUDUY010000014">
    <property type="protein sequence ID" value="MDM9632780.1"/>
    <property type="molecule type" value="Genomic_DNA"/>
</dbReference>
<evidence type="ECO:0000313" key="3">
    <source>
        <dbReference type="Proteomes" id="UP001174839"/>
    </source>
</evidence>
<evidence type="ECO:0000256" key="1">
    <source>
        <dbReference type="SAM" id="Phobius"/>
    </source>
</evidence>
<feature type="transmembrane region" description="Helical" evidence="1">
    <location>
        <begin position="39"/>
        <end position="58"/>
    </location>
</feature>
<keyword evidence="3" id="KW-1185">Reference proteome</keyword>
<dbReference type="RefSeq" id="WP_289726143.1">
    <property type="nucleotide sequence ID" value="NZ_JAUDUY010000014.1"/>
</dbReference>
<keyword evidence="1" id="KW-0812">Transmembrane</keyword>
<reference evidence="2" key="1">
    <citation type="submission" date="2023-06" db="EMBL/GenBank/DDBJ databases">
        <title>Robiginitalea aurantiacus sp. nov. and Algoriphagus sediminis sp. nov., isolated from coastal sediment.</title>
        <authorList>
            <person name="Zhou Z.Y."/>
            <person name="An J."/>
            <person name="Jia Y.W."/>
            <person name="Du Z.J."/>
        </authorList>
    </citation>
    <scope>NUCLEOTIDE SEQUENCE</scope>
    <source>
        <strain evidence="2">M39</strain>
    </source>
</reference>
<sequence length="366" mass="42406">MRIGFLVLLVLHALIHMVWFAHAFGWVELPYFDKDISGMVGFSWLLASFFFIGSAIQLGKQKANWFHPALMGVLISQMWIFSNWEDTKFGSFVNLLVLVGILIGFSKSAFEGRFKEDVKAMLENLRLSGSILREADLKHLPDLVQEYIRRSGAVGKPKTENFYLEFDGEMRREGEPWFKFTSRQYSFIPRPARFFFMKARVKGVSTQGYHFYHPPTAKMTIKALSVFPVVKTDVPEMFPTETVTFLNDLCLFAPGALIDDRISWEKLDELSVRAVFAFKELRIAAVLYFNTEGDLIDFRSEDRYEIQQMKPLPFNTPVKDYREFDGIRVPSYGEAIWHYSDGPFSYGKFRLKALRYNLSEMPEAET</sequence>
<dbReference type="InterPro" id="IPR046674">
    <property type="entry name" value="DUF6544"/>
</dbReference>